<protein>
    <submittedName>
        <fullName evidence="1">Uncharacterized protein</fullName>
    </submittedName>
</protein>
<dbReference type="AlphaFoldDB" id="A0A381UNW8"/>
<sequence length="28" mass="3151">MVCCKTAASTNNLQTVINPSRRKLFQLI</sequence>
<gene>
    <name evidence="1" type="ORF">METZ01_LOCUS82716</name>
</gene>
<dbReference type="EMBL" id="UINC01006824">
    <property type="protein sequence ID" value="SVA29862.1"/>
    <property type="molecule type" value="Genomic_DNA"/>
</dbReference>
<accession>A0A381UNW8</accession>
<name>A0A381UNW8_9ZZZZ</name>
<proteinExistence type="predicted"/>
<organism evidence="1">
    <name type="scientific">marine metagenome</name>
    <dbReference type="NCBI Taxonomy" id="408172"/>
    <lineage>
        <taxon>unclassified sequences</taxon>
        <taxon>metagenomes</taxon>
        <taxon>ecological metagenomes</taxon>
    </lineage>
</organism>
<feature type="non-terminal residue" evidence="1">
    <location>
        <position position="28"/>
    </location>
</feature>
<reference evidence="1" key="1">
    <citation type="submission" date="2018-05" db="EMBL/GenBank/DDBJ databases">
        <authorList>
            <person name="Lanie J.A."/>
            <person name="Ng W.-L."/>
            <person name="Kazmierczak K.M."/>
            <person name="Andrzejewski T.M."/>
            <person name="Davidsen T.M."/>
            <person name="Wayne K.J."/>
            <person name="Tettelin H."/>
            <person name="Glass J.I."/>
            <person name="Rusch D."/>
            <person name="Podicherti R."/>
            <person name="Tsui H.-C.T."/>
            <person name="Winkler M.E."/>
        </authorList>
    </citation>
    <scope>NUCLEOTIDE SEQUENCE</scope>
</reference>
<evidence type="ECO:0000313" key="1">
    <source>
        <dbReference type="EMBL" id="SVA29862.1"/>
    </source>
</evidence>